<evidence type="ECO:0000313" key="2">
    <source>
        <dbReference type="Proteomes" id="UP001061991"/>
    </source>
</evidence>
<dbReference type="EMBL" id="CP104973">
    <property type="protein sequence ID" value="UXN61484.1"/>
    <property type="molecule type" value="Genomic_DNA"/>
</dbReference>
<keyword evidence="2" id="KW-1185">Reference proteome</keyword>
<proteinExistence type="predicted"/>
<accession>A0ACD4D6S7</accession>
<organism evidence="1 2">
    <name type="scientific">Phyllobacterium zundukense</name>
    <dbReference type="NCBI Taxonomy" id="1867719"/>
    <lineage>
        <taxon>Bacteria</taxon>
        <taxon>Pseudomonadati</taxon>
        <taxon>Pseudomonadota</taxon>
        <taxon>Alphaproteobacteria</taxon>
        <taxon>Hyphomicrobiales</taxon>
        <taxon>Phyllobacteriaceae</taxon>
        <taxon>Phyllobacterium</taxon>
    </lineage>
</organism>
<dbReference type="Proteomes" id="UP001061991">
    <property type="component" value="Chromosome"/>
</dbReference>
<evidence type="ECO:0000313" key="1">
    <source>
        <dbReference type="EMBL" id="UXN61484.1"/>
    </source>
</evidence>
<gene>
    <name evidence="1" type="ORF">N8E88_15580</name>
</gene>
<reference evidence="1" key="1">
    <citation type="submission" date="2022-09" db="EMBL/GenBank/DDBJ databases">
        <title>Interaction between co-microsymbionts with complementary sets of symbiotic genes in legume-rhizobium systems.</title>
        <authorList>
            <person name="Safronova V."/>
            <person name="Sazanova A."/>
            <person name="Afonin A."/>
            <person name="Chirak E."/>
        </authorList>
    </citation>
    <scope>NUCLEOTIDE SEQUENCE</scope>
    <source>
        <strain evidence="1">A18/3m</strain>
    </source>
</reference>
<sequence>MFFRLYWLLPVVFLASCSGGGDSQETTSTFETPDSASVSPDHHTAPDLRNTILSYGANDSLSYGPNNSFSYLTDALENAAQRSFKEQTITLKGATLPFTATAGHLIVGSDSSISATGHVVGSAIFYTAYTRNDLPRETRPVTFIFNGGPGGASAGLDLGFLGPKDFDEDASSATKSLQLKDNPNTLLDKTDLVFVDPIGTGYSVAISPSKNKDFWGVDNDAKVLYNFITSCGTSTGCPDPGRDG</sequence>
<protein>
    <submittedName>
        <fullName evidence="1">Uncharacterized protein</fullName>
    </submittedName>
</protein>
<name>A0ACD4D6S7_9HYPH</name>